<feature type="transmembrane region" description="Helical" evidence="12">
    <location>
        <begin position="70"/>
        <end position="89"/>
    </location>
</feature>
<feature type="transmembrane region" description="Helical" evidence="12">
    <location>
        <begin position="150"/>
        <end position="168"/>
    </location>
</feature>
<evidence type="ECO:0000256" key="4">
    <source>
        <dbReference type="ARBA" id="ARBA00022519"/>
    </source>
</evidence>
<feature type="transmembrane region" description="Helical" evidence="12">
    <location>
        <begin position="41"/>
        <end position="58"/>
    </location>
</feature>
<proteinExistence type="predicted"/>
<feature type="transmembrane region" description="Helical" evidence="12">
    <location>
        <begin position="235"/>
        <end position="254"/>
    </location>
</feature>
<feature type="transmembrane region" description="Helical" evidence="12">
    <location>
        <begin position="197"/>
        <end position="214"/>
    </location>
</feature>
<gene>
    <name evidence="13" type="ORF">G3I66_36940</name>
</gene>
<feature type="transmembrane region" description="Helical" evidence="12">
    <location>
        <begin position="96"/>
        <end position="114"/>
    </location>
</feature>
<dbReference type="GeneID" id="96650763"/>
<evidence type="ECO:0000256" key="6">
    <source>
        <dbReference type="ARBA" id="ARBA00022692"/>
    </source>
</evidence>
<feature type="transmembrane region" description="Helical" evidence="12">
    <location>
        <begin position="260"/>
        <end position="278"/>
    </location>
</feature>
<organism evidence="13 14">
    <name type="scientific">Streptomyces rubrogriseus</name>
    <dbReference type="NCBI Taxonomy" id="194673"/>
    <lineage>
        <taxon>Bacteria</taxon>
        <taxon>Bacillati</taxon>
        <taxon>Actinomycetota</taxon>
        <taxon>Actinomycetes</taxon>
        <taxon>Kitasatosporales</taxon>
        <taxon>Streptomycetaceae</taxon>
        <taxon>Streptomyces</taxon>
        <taxon>Streptomyces violaceoruber group</taxon>
    </lineage>
</organism>
<dbReference type="Proteomes" id="UP000475666">
    <property type="component" value="Unassembled WGS sequence"/>
</dbReference>
<evidence type="ECO:0000256" key="2">
    <source>
        <dbReference type="ARBA" id="ARBA00022448"/>
    </source>
</evidence>
<dbReference type="NCBIfam" id="NF040906">
    <property type="entry name" value="GguB"/>
    <property type="match status" value="1"/>
</dbReference>
<feature type="transmembrane region" description="Helical" evidence="12">
    <location>
        <begin position="350"/>
        <end position="376"/>
    </location>
</feature>
<keyword evidence="8 12" id="KW-0472">Membrane</keyword>
<feature type="transmembrane region" description="Helical" evidence="12">
    <location>
        <begin position="307"/>
        <end position="330"/>
    </location>
</feature>
<dbReference type="EMBL" id="JAAGMQ010001090">
    <property type="protein sequence ID" value="NEC38718.1"/>
    <property type="molecule type" value="Genomic_DNA"/>
</dbReference>
<dbReference type="InterPro" id="IPR001851">
    <property type="entry name" value="ABC_transp_permease"/>
</dbReference>
<sequence>MSTDVTAKTPAPAPPGREGSASGGGLLQLMLDGMRRNMRQYGMLMALGLIVVLFAVWSDGDLLLPRNVSNLVLQNSYILILAIGMMLVIIAGHIDLSVGSLTAFVGATAAVLMVNHDLPWPVAVILCLAIGAAAGAVQGFFIAYLGIPSFIVTLAGMLLFRGLTEIFLKGQTLGPFPKDLQKIANGFLPEVGPNTNYHNLTLLLGFALIAFVVYQEVRDRKRQLEFSLDVPPLKLFLLKLVALVAAVLVVTLLLASYKGAPIVLLILGVLVVGFGYLMRNAIIGRHIYAIGGNLPAAKLSGVKDKKVTFLVFLNMGMLAALAGLVFAARFNAASPKAGLNFELEAIAASFIGGASMSGGVGTVLGAIIGGLVLGVLNNGMNLVGIGTDWQQVIKGAVLLAAVGFDVWNKRRVGS</sequence>
<comment type="caution">
    <text evidence="13">The sequence shown here is derived from an EMBL/GenBank/DDBJ whole genome shotgun (WGS) entry which is preliminary data.</text>
</comment>
<evidence type="ECO:0000256" key="8">
    <source>
        <dbReference type="ARBA" id="ARBA00023136"/>
    </source>
</evidence>
<accession>A0A6G3TQZ6</accession>
<protein>
    <recommendedName>
        <fullName evidence="10">Xylose transport system permease protein XylH</fullName>
    </recommendedName>
</protein>
<dbReference type="CDD" id="cd06579">
    <property type="entry name" value="TM_PBP1_transp_AraH_like"/>
    <property type="match status" value="1"/>
</dbReference>
<keyword evidence="4" id="KW-0997">Cell inner membrane</keyword>
<dbReference type="GO" id="GO:0005886">
    <property type="term" value="C:plasma membrane"/>
    <property type="evidence" value="ECO:0007669"/>
    <property type="project" value="UniProtKB-SubCell"/>
</dbReference>
<dbReference type="RefSeq" id="WP_003976400.1">
    <property type="nucleotide sequence ID" value="NZ_BEWD01000005.1"/>
</dbReference>
<evidence type="ECO:0000256" key="1">
    <source>
        <dbReference type="ARBA" id="ARBA00004651"/>
    </source>
</evidence>
<keyword evidence="2" id="KW-0813">Transport</keyword>
<evidence type="ECO:0000313" key="13">
    <source>
        <dbReference type="EMBL" id="NEC38718.1"/>
    </source>
</evidence>
<feature type="region of interest" description="Disordered" evidence="11">
    <location>
        <begin position="1"/>
        <end position="21"/>
    </location>
</feature>
<evidence type="ECO:0000256" key="3">
    <source>
        <dbReference type="ARBA" id="ARBA00022475"/>
    </source>
</evidence>
<evidence type="ECO:0000256" key="10">
    <source>
        <dbReference type="ARBA" id="ARBA00035686"/>
    </source>
</evidence>
<evidence type="ECO:0000256" key="9">
    <source>
        <dbReference type="ARBA" id="ARBA00035611"/>
    </source>
</evidence>
<keyword evidence="3" id="KW-1003">Cell membrane</keyword>
<dbReference type="PANTHER" id="PTHR32196">
    <property type="entry name" value="ABC TRANSPORTER PERMEASE PROTEIN YPHD-RELATED-RELATED"/>
    <property type="match status" value="1"/>
</dbReference>
<evidence type="ECO:0000256" key="5">
    <source>
        <dbReference type="ARBA" id="ARBA00022597"/>
    </source>
</evidence>
<keyword evidence="5" id="KW-0762">Sugar transport</keyword>
<comment type="function">
    <text evidence="9">Part of the binding-protein-dependent transport system for D-xylose. Probably responsible for the translocation of the substrate across the membrane.</text>
</comment>
<dbReference type="AlphaFoldDB" id="A0A6G3TQZ6"/>
<evidence type="ECO:0000256" key="11">
    <source>
        <dbReference type="SAM" id="MobiDB-lite"/>
    </source>
</evidence>
<name>A0A6G3TQZ6_9ACTN</name>
<keyword evidence="7 12" id="KW-1133">Transmembrane helix</keyword>
<dbReference type="Pfam" id="PF02653">
    <property type="entry name" value="BPD_transp_2"/>
    <property type="match status" value="1"/>
</dbReference>
<comment type="subcellular location">
    <subcellularLocation>
        <location evidence="1">Cell membrane</location>
        <topology evidence="1">Multi-pass membrane protein</topology>
    </subcellularLocation>
</comment>
<evidence type="ECO:0000256" key="7">
    <source>
        <dbReference type="ARBA" id="ARBA00022989"/>
    </source>
</evidence>
<dbReference type="GO" id="GO:0022857">
    <property type="term" value="F:transmembrane transporter activity"/>
    <property type="evidence" value="ECO:0007669"/>
    <property type="project" value="InterPro"/>
</dbReference>
<dbReference type="PANTHER" id="PTHR32196:SF32">
    <property type="entry name" value="XYLOSE TRANSPORT SYSTEM PERMEASE PROTEIN XYLH"/>
    <property type="match status" value="1"/>
</dbReference>
<reference evidence="13 14" key="1">
    <citation type="submission" date="2020-01" db="EMBL/GenBank/DDBJ databases">
        <title>Insect and environment-associated Actinomycetes.</title>
        <authorList>
            <person name="Currrie C."/>
            <person name="Chevrette M."/>
            <person name="Carlson C."/>
            <person name="Stubbendieck R."/>
            <person name="Wendt-Pienkowski E."/>
        </authorList>
    </citation>
    <scope>NUCLEOTIDE SEQUENCE [LARGE SCALE GENOMIC DNA]</scope>
    <source>
        <strain evidence="13 14">SID7739</strain>
    </source>
</reference>
<evidence type="ECO:0000313" key="14">
    <source>
        <dbReference type="Proteomes" id="UP000475666"/>
    </source>
</evidence>
<feature type="transmembrane region" description="Helical" evidence="12">
    <location>
        <begin position="120"/>
        <end position="143"/>
    </location>
</feature>
<keyword evidence="6 12" id="KW-0812">Transmembrane</keyword>
<evidence type="ECO:0000256" key="12">
    <source>
        <dbReference type="SAM" id="Phobius"/>
    </source>
</evidence>